<comment type="caution">
    <text evidence="2">The sequence shown here is derived from an EMBL/GenBank/DDBJ whole genome shotgun (WGS) entry which is preliminary data.</text>
</comment>
<protein>
    <submittedName>
        <fullName evidence="2">Putative membrane protein</fullName>
    </submittedName>
</protein>
<accession>F5P2S0</accession>
<dbReference type="Proteomes" id="UP000004520">
    <property type="component" value="Unassembled WGS sequence"/>
</dbReference>
<proteinExistence type="predicted"/>
<dbReference type="EMBL" id="AFGY01000063">
    <property type="protein sequence ID" value="EGK32547.1"/>
    <property type="molecule type" value="Genomic_DNA"/>
</dbReference>
<keyword evidence="1" id="KW-0472">Membrane</keyword>
<name>F5P2S0_SHIFL</name>
<evidence type="ECO:0000256" key="1">
    <source>
        <dbReference type="SAM" id="Phobius"/>
    </source>
</evidence>
<keyword evidence="1" id="KW-1133">Transmembrane helix</keyword>
<evidence type="ECO:0000313" key="2">
    <source>
        <dbReference type="EMBL" id="EGK32547.1"/>
    </source>
</evidence>
<dbReference type="AlphaFoldDB" id="F5P2S0"/>
<gene>
    <name evidence="2" type="ORF">SFK227_4812</name>
</gene>
<organism evidence="2 3">
    <name type="scientific">Shigella flexneri K-227</name>
    <dbReference type="NCBI Taxonomy" id="766147"/>
    <lineage>
        <taxon>Bacteria</taxon>
        <taxon>Pseudomonadati</taxon>
        <taxon>Pseudomonadota</taxon>
        <taxon>Gammaproteobacteria</taxon>
        <taxon>Enterobacterales</taxon>
        <taxon>Enterobacteriaceae</taxon>
        <taxon>Shigella</taxon>
    </lineage>
</organism>
<sequence length="38" mass="4698">MLYLRRLFLHFHHLYQVVFFIGGNAFILFLLRCKYGYS</sequence>
<reference evidence="2 3" key="1">
    <citation type="submission" date="2011-04" db="EMBL/GenBank/DDBJ databases">
        <authorList>
            <person name="Rasko D."/>
            <person name="Redman J."/>
            <person name="Daugherty S.C."/>
            <person name="Tallon L."/>
            <person name="Sadzewicz L."/>
            <person name="Jones K."/>
            <person name="Santana-Cruz I."/>
            <person name="Liu X."/>
        </authorList>
    </citation>
    <scope>NUCLEOTIDE SEQUENCE [LARGE SCALE GENOMIC DNA]</scope>
    <source>
        <strain evidence="2 3">K-227</strain>
    </source>
</reference>
<feature type="transmembrane region" description="Helical" evidence="1">
    <location>
        <begin position="12"/>
        <end position="31"/>
    </location>
</feature>
<dbReference type="PATRIC" id="fig|766147.3.peg.4674"/>
<keyword evidence="1" id="KW-0812">Transmembrane</keyword>
<evidence type="ECO:0000313" key="3">
    <source>
        <dbReference type="Proteomes" id="UP000004520"/>
    </source>
</evidence>